<protein>
    <submittedName>
        <fullName evidence="4">NAD(P)H-binding protein</fullName>
    </submittedName>
</protein>
<sequence>MPRPEPHILVTGATGAQGGAAARELLGAGFRVRILTRTPDGPAARALAGCGAGIAKGDMGDMASLIAAMEGIYGVFSVQQPDPDGSDAERRHGFALVEAARQTGVRHFVHASVCEAGRHTGFPGWESGYWYQKYWTDKWDIEEAVRNAGFLHWTVLKPAFLMDNFAQPKAQRMFPHLRAGRIVSALLPETRMQMIAADDVGAFARAAIADPMRFDRQNIDLAAETLTMFEVASVLREQLHKRVRAESVSPGDARAAGLFPGWVRSQEWTNEIGYRADISALNSYGLPLTSFRQWVVRHASEIVIDV</sequence>
<keyword evidence="5" id="KW-1185">Reference proteome</keyword>
<dbReference type="Gene3D" id="3.90.25.10">
    <property type="entry name" value="UDP-galactose 4-epimerase, domain 1"/>
    <property type="match status" value="1"/>
</dbReference>
<proteinExistence type="inferred from homology"/>
<evidence type="ECO:0000313" key="5">
    <source>
        <dbReference type="Proteomes" id="UP000652074"/>
    </source>
</evidence>
<reference evidence="4 5" key="1">
    <citation type="submission" date="2019-12" db="EMBL/GenBank/DDBJ databases">
        <title>Comparative genomics gives insights into the taxonomy of the Azoarcus-Aromatoleum group and reveals separate origins of nif in the plant-associated Azoarcus and non-plant-associated Aromatoleum sub-groups.</title>
        <authorList>
            <person name="Lafos M."/>
            <person name="Maluk M."/>
            <person name="Batista M."/>
            <person name="Junghare M."/>
            <person name="Carmona M."/>
            <person name="Faoro H."/>
            <person name="Cruz L.M."/>
            <person name="Battistoni F."/>
            <person name="De Souza E."/>
            <person name="Pedrosa F."/>
            <person name="Chen W.-M."/>
            <person name="Poole P.S."/>
            <person name="Dixon R.A."/>
            <person name="James E.K."/>
        </authorList>
    </citation>
    <scope>NUCLEOTIDE SEQUENCE [LARGE SCALE GENOMIC DNA]</scope>
    <source>
        <strain evidence="4 5">ToN1</strain>
    </source>
</reference>
<dbReference type="EMBL" id="WTVR01000014">
    <property type="protein sequence ID" value="NMF88592.1"/>
    <property type="molecule type" value="Genomic_DNA"/>
</dbReference>
<comment type="caution">
    <text evidence="4">The sequence shown here is derived from an EMBL/GenBank/DDBJ whole genome shotgun (WGS) entry which is preliminary data.</text>
</comment>
<dbReference type="Pfam" id="PF05368">
    <property type="entry name" value="NmrA"/>
    <property type="match status" value="1"/>
</dbReference>
<name>A0ABX1MKU6_9RHOO</name>
<evidence type="ECO:0000313" key="4">
    <source>
        <dbReference type="EMBL" id="NMF88592.1"/>
    </source>
</evidence>
<dbReference type="Gene3D" id="3.40.50.720">
    <property type="entry name" value="NAD(P)-binding Rossmann-like Domain"/>
    <property type="match status" value="1"/>
</dbReference>
<dbReference type="RefSeq" id="WP_169206012.1">
    <property type="nucleotide sequence ID" value="NZ_CP059560.1"/>
</dbReference>
<evidence type="ECO:0000256" key="2">
    <source>
        <dbReference type="ARBA" id="ARBA00022857"/>
    </source>
</evidence>
<dbReference type="SUPFAM" id="SSF51735">
    <property type="entry name" value="NAD(P)-binding Rossmann-fold domains"/>
    <property type="match status" value="1"/>
</dbReference>
<comment type="similarity">
    <text evidence="1">Belongs to the NmrA-type oxidoreductase family.</text>
</comment>
<gene>
    <name evidence="4" type="ORF">GPA26_08840</name>
</gene>
<keyword evidence="2" id="KW-0521">NADP</keyword>
<dbReference type="InterPro" id="IPR051164">
    <property type="entry name" value="NmrA-like_oxidored"/>
</dbReference>
<evidence type="ECO:0000256" key="1">
    <source>
        <dbReference type="ARBA" id="ARBA00006328"/>
    </source>
</evidence>
<accession>A0ABX1MKU6</accession>
<dbReference type="InterPro" id="IPR036291">
    <property type="entry name" value="NAD(P)-bd_dom_sf"/>
</dbReference>
<feature type="domain" description="NmrA-like" evidence="3">
    <location>
        <begin position="7"/>
        <end position="251"/>
    </location>
</feature>
<dbReference type="PANTHER" id="PTHR42748:SF7">
    <property type="entry name" value="NMRA LIKE REDOX SENSOR 1-RELATED"/>
    <property type="match status" value="1"/>
</dbReference>
<dbReference type="PANTHER" id="PTHR42748">
    <property type="entry name" value="NITROGEN METABOLITE REPRESSION PROTEIN NMRA FAMILY MEMBER"/>
    <property type="match status" value="1"/>
</dbReference>
<organism evidence="4 5">
    <name type="scientific">Aromatoleum petrolei</name>
    <dbReference type="NCBI Taxonomy" id="76116"/>
    <lineage>
        <taxon>Bacteria</taxon>
        <taxon>Pseudomonadati</taxon>
        <taxon>Pseudomonadota</taxon>
        <taxon>Betaproteobacteria</taxon>
        <taxon>Rhodocyclales</taxon>
        <taxon>Rhodocyclaceae</taxon>
        <taxon>Aromatoleum</taxon>
    </lineage>
</organism>
<dbReference type="InterPro" id="IPR008030">
    <property type="entry name" value="NmrA-like"/>
</dbReference>
<evidence type="ECO:0000259" key="3">
    <source>
        <dbReference type="Pfam" id="PF05368"/>
    </source>
</evidence>
<dbReference type="Proteomes" id="UP000652074">
    <property type="component" value="Unassembled WGS sequence"/>
</dbReference>